<dbReference type="PANTHER" id="PTHR44119:SF1">
    <property type="entry name" value="MAGNESIUM-CHELATASE SUBUNIT CHLH, CHLOROPLASTIC"/>
    <property type="match status" value="1"/>
</dbReference>
<feature type="domain" description="CobN/magnesium chelatase" evidence="1">
    <location>
        <begin position="2"/>
        <end position="231"/>
    </location>
</feature>
<sequence>MFYRWIVNRFGADALVHFGMHGTAEWMPGLQLGLTDECWSDILLGELPQFYIYPMNNPSEANIAKRRGYATIISHAIPPYARAGLYKEFQALRDLLGDFENGRDFPELRDAIMQKAALLNLHDDVPPSEDFAKYASELAAYLKEMENRLICGDLHVLGENPDKATQVELITEALKNQSELALLDFAATCLNTEPYSMLAQRAKAGDKDAQLKKEKLEAFCKKLIEEYVIEEKPIGHTLEV</sequence>
<dbReference type="PANTHER" id="PTHR44119">
    <property type="entry name" value="MAGNESIUM-CHELATASE SUBUNIT CHLH, CHLOROPLASTIC"/>
    <property type="match status" value="1"/>
</dbReference>
<dbReference type="EMBL" id="PHFL01000068">
    <property type="protein sequence ID" value="RFM23247.1"/>
    <property type="molecule type" value="Genomic_DNA"/>
</dbReference>
<evidence type="ECO:0000313" key="2">
    <source>
        <dbReference type="EMBL" id="RFM23247.1"/>
    </source>
</evidence>
<dbReference type="InterPro" id="IPR003672">
    <property type="entry name" value="CobN/Mg_chltase"/>
</dbReference>
<comment type="caution">
    <text evidence="2">The sequence shown here is derived from an EMBL/GenBank/DDBJ whole genome shotgun (WGS) entry which is preliminary data.</text>
</comment>
<reference evidence="2 3" key="1">
    <citation type="journal article" date="2011" name="ISME J.">
        <title>Community ecology of hot spring cyanobacterial mats: predominant populations and their functional potential.</title>
        <authorList>
            <person name="Klatt C.G."/>
            <person name="Wood J.M."/>
            <person name="Rusch D.B."/>
            <person name="Bateson M.M."/>
            <person name="Hamamura N."/>
            <person name="Heidelberg J.F."/>
            <person name="Grossman A.R."/>
            <person name="Bhaya D."/>
            <person name="Cohan F.M."/>
            <person name="Kuhl M."/>
            <person name="Bryant D.A."/>
            <person name="Ward D.M."/>
        </authorList>
    </citation>
    <scope>NUCLEOTIDE SEQUENCE [LARGE SCALE GENOMIC DNA]</scope>
    <source>
        <strain evidence="2">OS</strain>
    </source>
</reference>
<proteinExistence type="predicted"/>
<accession>A0A395LXD8</accession>
<gene>
    <name evidence="2" type="ORF">D0433_12290</name>
</gene>
<dbReference type="AlphaFoldDB" id="A0A395LXD8"/>
<evidence type="ECO:0000313" key="3">
    <source>
        <dbReference type="Proteomes" id="UP000266389"/>
    </source>
</evidence>
<organism evidence="2 3">
    <name type="scientific">Candidatus Thermochlorobacter aerophilus</name>
    <dbReference type="NCBI Taxonomy" id="1868324"/>
    <lineage>
        <taxon>Bacteria</taxon>
        <taxon>Pseudomonadati</taxon>
        <taxon>Chlorobiota</taxon>
        <taxon>Chlorobiia</taxon>
        <taxon>Chlorobiales</taxon>
        <taxon>Candidatus Thermochlorobacteriaceae</taxon>
        <taxon>Candidatus Thermochlorobacter</taxon>
    </lineage>
</organism>
<dbReference type="Pfam" id="PF02514">
    <property type="entry name" value="CobN-Mg_chel"/>
    <property type="match status" value="1"/>
</dbReference>
<evidence type="ECO:0000259" key="1">
    <source>
        <dbReference type="Pfam" id="PF02514"/>
    </source>
</evidence>
<name>A0A395LXD8_9BACT</name>
<protein>
    <recommendedName>
        <fullName evidence="1">CobN/magnesium chelatase domain-containing protein</fullName>
    </recommendedName>
</protein>
<dbReference type="Proteomes" id="UP000266389">
    <property type="component" value="Unassembled WGS sequence"/>
</dbReference>